<name>A0A2M4D1G6_ANODA</name>
<dbReference type="AlphaFoldDB" id="A0A2M4D1G6"/>
<proteinExistence type="predicted"/>
<dbReference type="EMBL" id="GGFL01007218">
    <property type="protein sequence ID" value="MBW71396.1"/>
    <property type="molecule type" value="Transcribed_RNA"/>
</dbReference>
<organism evidence="1">
    <name type="scientific">Anopheles darlingi</name>
    <name type="common">Mosquito</name>
    <dbReference type="NCBI Taxonomy" id="43151"/>
    <lineage>
        <taxon>Eukaryota</taxon>
        <taxon>Metazoa</taxon>
        <taxon>Ecdysozoa</taxon>
        <taxon>Arthropoda</taxon>
        <taxon>Hexapoda</taxon>
        <taxon>Insecta</taxon>
        <taxon>Pterygota</taxon>
        <taxon>Neoptera</taxon>
        <taxon>Endopterygota</taxon>
        <taxon>Diptera</taxon>
        <taxon>Nematocera</taxon>
        <taxon>Culicoidea</taxon>
        <taxon>Culicidae</taxon>
        <taxon>Anophelinae</taxon>
        <taxon>Anopheles</taxon>
    </lineage>
</organism>
<sequence>MVVALLRAVVYFIFFRTRVGIRSHFPIVKLEVYRQLIKELAANRTVSMAQQCRNHYTISTTSNTIVVWFGQEEDIIAR</sequence>
<evidence type="ECO:0000313" key="1">
    <source>
        <dbReference type="EMBL" id="MBW71396.1"/>
    </source>
</evidence>
<reference evidence="1" key="1">
    <citation type="submission" date="2018-01" db="EMBL/GenBank/DDBJ databases">
        <title>An insight into the sialome of Amazonian anophelines.</title>
        <authorList>
            <person name="Ribeiro J.M."/>
            <person name="Scarpassa V."/>
            <person name="Calvo E."/>
        </authorList>
    </citation>
    <scope>NUCLEOTIDE SEQUENCE</scope>
</reference>
<accession>A0A2M4D1G6</accession>
<protein>
    <submittedName>
        <fullName evidence="1">Putative secreted protein</fullName>
    </submittedName>
</protein>